<feature type="compositionally biased region" description="Acidic residues" evidence="2">
    <location>
        <begin position="213"/>
        <end position="223"/>
    </location>
</feature>
<name>A0ABQ2ETA4_9ACTN</name>
<dbReference type="SUPFAM" id="SSF51294">
    <property type="entry name" value="Hedgehog/intein (Hint) domain"/>
    <property type="match status" value="1"/>
</dbReference>
<keyword evidence="1" id="KW-0677">Repeat</keyword>
<evidence type="ECO:0000256" key="2">
    <source>
        <dbReference type="SAM" id="MobiDB-lite"/>
    </source>
</evidence>
<evidence type="ECO:0000313" key="5">
    <source>
        <dbReference type="EMBL" id="GGK25357.1"/>
    </source>
</evidence>
<dbReference type="PANTHER" id="PTHR32305">
    <property type="match status" value="1"/>
</dbReference>
<dbReference type="InterPro" id="IPR056823">
    <property type="entry name" value="TEN-like_YD-shell"/>
</dbReference>
<evidence type="ECO:0000256" key="1">
    <source>
        <dbReference type="ARBA" id="ARBA00022737"/>
    </source>
</evidence>
<evidence type="ECO:0008006" key="7">
    <source>
        <dbReference type="Google" id="ProtNLM"/>
    </source>
</evidence>
<dbReference type="PROSITE" id="PS50817">
    <property type="entry name" value="INTEIN_N_TER"/>
    <property type="match status" value="1"/>
</dbReference>
<dbReference type="InterPro" id="IPR031325">
    <property type="entry name" value="RHS_repeat"/>
</dbReference>
<comment type="caution">
    <text evidence="5">The sequence shown here is derived from an EMBL/GenBank/DDBJ whole genome shotgun (WGS) entry which is preliminary data.</text>
</comment>
<dbReference type="InterPro" id="IPR014756">
    <property type="entry name" value="Ig_E-set"/>
</dbReference>
<dbReference type="NCBIfam" id="TIGR01443">
    <property type="entry name" value="intein_Cterm"/>
    <property type="match status" value="1"/>
</dbReference>
<dbReference type="InterPro" id="IPR022385">
    <property type="entry name" value="Rhs_assc_core"/>
</dbReference>
<feature type="domain" description="Hint" evidence="3">
    <location>
        <begin position="2276"/>
        <end position="2376"/>
    </location>
</feature>
<dbReference type="Gene3D" id="2.180.10.10">
    <property type="entry name" value="RHS repeat-associated core"/>
    <property type="match status" value="4"/>
</dbReference>
<dbReference type="SMART" id="SM00306">
    <property type="entry name" value="HintN"/>
    <property type="match status" value="1"/>
</dbReference>
<dbReference type="InterPro" id="IPR036844">
    <property type="entry name" value="Hint_dom_sf"/>
</dbReference>
<keyword evidence="6" id="KW-1185">Reference proteome</keyword>
<proteinExistence type="predicted"/>
<dbReference type="Pfam" id="PF05593">
    <property type="entry name" value="RHS_repeat"/>
    <property type="match status" value="4"/>
</dbReference>
<feature type="domain" description="IPT/TIG" evidence="4">
    <location>
        <begin position="125"/>
        <end position="207"/>
    </location>
</feature>
<dbReference type="Gene3D" id="2.170.16.10">
    <property type="entry name" value="Hedgehog/Intein (Hint) domain"/>
    <property type="match status" value="1"/>
</dbReference>
<dbReference type="CDD" id="cd00102">
    <property type="entry name" value="IPT"/>
    <property type="match status" value="1"/>
</dbReference>
<dbReference type="InterPro" id="IPR030934">
    <property type="entry name" value="Intein_C"/>
</dbReference>
<dbReference type="Gene3D" id="2.60.40.10">
    <property type="entry name" value="Immunoglobulins"/>
    <property type="match status" value="2"/>
</dbReference>
<protein>
    <recommendedName>
        <fullName evidence="7">Intein C-terminal splicing domain-containing protein</fullName>
    </recommendedName>
</protein>
<dbReference type="InterPro" id="IPR050708">
    <property type="entry name" value="T6SS_VgrG/RHS"/>
</dbReference>
<feature type="region of interest" description="Disordered" evidence="2">
    <location>
        <begin position="962"/>
        <end position="1022"/>
    </location>
</feature>
<gene>
    <name evidence="5" type="ORF">GCM10011583_66680</name>
</gene>
<dbReference type="CDD" id="cd00081">
    <property type="entry name" value="Hint"/>
    <property type="match status" value="1"/>
</dbReference>
<dbReference type="Pfam" id="PF25023">
    <property type="entry name" value="TEN_YD-shell"/>
    <property type="match status" value="2"/>
</dbReference>
<dbReference type="InterPro" id="IPR002909">
    <property type="entry name" value="IPT_dom"/>
</dbReference>
<reference evidence="6" key="1">
    <citation type="journal article" date="2019" name="Int. J. Syst. Evol. Microbiol.">
        <title>The Global Catalogue of Microorganisms (GCM) 10K type strain sequencing project: providing services to taxonomists for standard genome sequencing and annotation.</title>
        <authorList>
            <consortium name="The Broad Institute Genomics Platform"/>
            <consortium name="The Broad Institute Genome Sequencing Center for Infectious Disease"/>
            <person name="Wu L."/>
            <person name="Ma J."/>
        </authorList>
    </citation>
    <scope>NUCLEOTIDE SEQUENCE [LARGE SCALE GENOMIC DNA]</scope>
    <source>
        <strain evidence="6">CGMCC 4.7275</strain>
    </source>
</reference>
<dbReference type="NCBIfam" id="TIGR03696">
    <property type="entry name" value="Rhs_assc_core"/>
    <property type="match status" value="1"/>
</dbReference>
<dbReference type="SUPFAM" id="SSF81296">
    <property type="entry name" value="E set domains"/>
    <property type="match status" value="2"/>
</dbReference>
<sequence>MYAYDATSRLVGVTDPAGETARYRYDAAGNRLGVDRFPSTDLSVLSLVPVKAAAGATVTLSGTGFSTTPASNAVSFAGKAAEVVSASATRLTVKVPVAAGNGKVSVTTGGTTAQSPEAFALAGPAPAVTKVEPTTGLVGTKVVLTGSGFAPAQTDNVVRFTGGTVAEIDTRSDSALTVTVPAGAATGPIEVATPDGIVTSASSFRVESGAGEGEIETSEETTVGDETPPTVSVTTPGNRAQVVFDAEAGDDINVGFTESTFNSTVTVRFLDPQGTRLETAAYNGPAGDWEMKDVPVSGQYTVLLDPGPGNIGSVKVTVSAPRTSVLSLTGAGTDAQFTRPGQDHLLTFPAVLGDSLSLGIDATGLAKATYARLYGPDGAEIDKVYVTGTRIAGLDLDMLPQSGTYTLQLDPDTAALGTVKVTGSRYADAGTLDPTGPAVNVSLTRPGQQGRAQFAGTAGQRVSLGATATGFGSSTRVEIHRPGGGLVDYFLVPDGDAGEWDSEPLPTTGTYTIFVRPSSALGTGELALTMSRPVAVPALSTTAGTTTATVGRIGQNAESSFQGQAGAALSLGVTGNTFGQYVDLTVLAPSGAEVVDGLNVAAGASATVPLPALPETGTYRVVLDPNKGAAGSAGLTLSTDAPAALTVDTAGLTATAARAGQRIRAKFTAPATTSLGLGITANTIAESTEVRLIGPDGGAGTVVGRAGSKAAEAFYLTGLTAGASYSLVFEPAEAATGGMTLWLSKPVKAGTFTTSAPALTGEITRPGQQLEFTLTATGAAYGAAVTFGNTTLSTTSQMVHRTPNGTETALGSLTKSAGEGDLLAPLATGAHLLFVRPNAPATGKTTGTLIPDADGGALTTTGTRKPVTLATAGQNGHFTFTGTQGQKLTLGLNTPPAAWALSVHGPDGKWLVDGRSMSATAVTYALPTLPATGTYTMSVDPNTLKTGTYTLGLTAAAALARTDNPGASADKPKTSTDDTTPPAARITPTGPDAWQPDKGNLAGHDWLTRRGDTPKSPAALRAPPRTTALTGRILKLDGKPLAKVTVSVGKKTAKTDARGRFLLTGIADTSTTLVVDGASANNSKRSYGRYDIRITPEAGRTADLGFPVWMTPLDTKNTVKFAAPAKADVVLKTPKIPGLEVRIPKGSVVRDEKGKPVTELGITAIPIDRPPFPLPENGIVPVYFTVQPGGTYVFPEGAQIVYPNYTREAPGTRVKFLDYDPKKKGWYVYGTGEVSADGRQVVPDKKTRVWAFHGAMFNVADLIPWEDTWIEDVIDWLSGDPVELSTGLLTDSRTDLAVAGSNASADVTRTYWQGDKEKRAFGIGRDLSYNAFLHSKKQWQEVDLYLPGGSKTHFTRTSPGTSWTDAEFEPLDTSSDFQGSKITWKGYKGGWDLTFRDGTVWVFPQYAALKEIRDRHGNTIKLTRRDGKKGEITRIATSDGRWISLTYDTQHRVDTAKDNTGRTTSYTYDTAGRLETVKDPAGKISRYEYDGTSNRIKSATDARGVTYMQNEFYADGRVKKQTLTEGAEYSFAYTQTGAGKITSANVTQPGGSVRRVEFDTDGYGVKDTEAYGNALARTTQYHRGAKHRIDAVTDPYNRRTELTYDANGYVTRTTELAGTAQARQSGTAVYNGPYDQPTSVTDPLNNETTLDYDETGNLRTVTDPENRKTTLTYAQDGQVRTVTDASDAVTEYTYRHGELVSVKDAEGRTGAQFLDAAGRPTVVTDEAGSVTTLTYDELNQTRKITDPLGQSTSLDFDENGNLKKLTDARLNSTTWAYDDADRTESVTDPLGAQALFGYDAAGRLTKATNRSGLAATAEYDLLDRAKNTKYGVNAAGVAESTATYAYDAVDLPKTITDTQAGDQSFHYDAYDRLKTLTGPTGTVGYDYDAADRRKEMTAAGTTTTYGYDTSSILTSVTSGGQEVRFGLDAVGREKTANLPGGITRTTTLDKTGVVSGIDYARGTTDVGDLTYTRDPRGLQTGLTGSLASVALPAAETGAVFGKDNRVTSLGGRSFTYDADGQLKSDGKRTYTWNARGQLSGVTPTGGGSTGLFGYDPLGTRSSKKLDDATQKYLTDGSNPLVEQDGSGASKATVATSGLDQYLTRTENGKTQVYLTDALGSVVGLADADGTVATSYTYDPYGQPTSSGAASTNPYTFTGRESDGTGLLYYRNRYYDPESGRFISQDPIGYAGGTNLYQYALSSPTTYTDPTGNSPLLAGCVIGGLGEAGLDWLDQRLSGRKVNWGQVGTSAALGCAGGMLSKVKWISRGNSCLTVPKNSFTADTPVLLADGTRKPIKDIQIGDQVLATDPETGESGSRPVTALIKGTGDKQLVDITLDTGKTSTLTATDGHPFWVPALGRWIEADELTTGQWLQTSTGTWTQITAITHHTKPTTVYNLTVDDIHTYYVLAGNTPVLVHNSGPGCEVFPNSMPGTLDRELALADRLGVSPSGVGSAGFDSAVSSGTVKWAVREDGSLVVMPKFVNGQEISHSALTRGAPVRAAGEADVAGSSGDGFFGLDINNHSGHFLPSSESLQIGRDAFAAAGVHF</sequence>
<evidence type="ECO:0000259" key="4">
    <source>
        <dbReference type="SMART" id="SM00429"/>
    </source>
</evidence>
<dbReference type="PANTHER" id="PTHR32305:SF15">
    <property type="entry name" value="PROTEIN RHSA-RELATED"/>
    <property type="match status" value="1"/>
</dbReference>
<dbReference type="InterPro" id="IPR006530">
    <property type="entry name" value="YD"/>
</dbReference>
<dbReference type="EMBL" id="BMMV01000031">
    <property type="protein sequence ID" value="GGK25357.1"/>
    <property type="molecule type" value="Genomic_DNA"/>
</dbReference>
<evidence type="ECO:0000313" key="6">
    <source>
        <dbReference type="Proteomes" id="UP000660265"/>
    </source>
</evidence>
<dbReference type="Gene3D" id="2.60.120.380">
    <property type="match status" value="1"/>
</dbReference>
<evidence type="ECO:0000259" key="3">
    <source>
        <dbReference type="SMART" id="SM00306"/>
    </source>
</evidence>
<dbReference type="SMART" id="SM00429">
    <property type="entry name" value="IPT"/>
    <property type="match status" value="1"/>
</dbReference>
<dbReference type="InterPro" id="IPR013783">
    <property type="entry name" value="Ig-like_fold"/>
</dbReference>
<dbReference type="Pfam" id="PF01833">
    <property type="entry name" value="TIG"/>
    <property type="match status" value="2"/>
</dbReference>
<dbReference type="InterPro" id="IPR045351">
    <property type="entry name" value="DUF6531"/>
</dbReference>
<dbReference type="Pfam" id="PF07591">
    <property type="entry name" value="PT-HINT"/>
    <property type="match status" value="1"/>
</dbReference>
<dbReference type="NCBIfam" id="TIGR01643">
    <property type="entry name" value="YD_repeat_2x"/>
    <property type="match status" value="5"/>
</dbReference>
<dbReference type="PROSITE" id="PS50818">
    <property type="entry name" value="INTEIN_C_TER"/>
    <property type="match status" value="1"/>
</dbReference>
<dbReference type="Pfam" id="PF20148">
    <property type="entry name" value="DUF6531"/>
    <property type="match status" value="1"/>
</dbReference>
<feature type="region of interest" description="Disordered" evidence="2">
    <location>
        <begin position="205"/>
        <end position="232"/>
    </location>
</feature>
<dbReference type="Proteomes" id="UP000660265">
    <property type="component" value="Unassembled WGS sequence"/>
</dbReference>
<organism evidence="5 6">
    <name type="scientific">Streptomyces camponoticapitis</name>
    <dbReference type="NCBI Taxonomy" id="1616125"/>
    <lineage>
        <taxon>Bacteria</taxon>
        <taxon>Bacillati</taxon>
        <taxon>Actinomycetota</taxon>
        <taxon>Actinomycetes</taxon>
        <taxon>Kitasatosporales</taxon>
        <taxon>Streptomycetaceae</taxon>
        <taxon>Streptomyces</taxon>
    </lineage>
</organism>
<accession>A0ABQ2ETA4</accession>
<dbReference type="InterPro" id="IPR003587">
    <property type="entry name" value="Hint_dom_N"/>
</dbReference>
<dbReference type="InterPro" id="IPR006141">
    <property type="entry name" value="Intein_N"/>
</dbReference>